<evidence type="ECO:0000256" key="5">
    <source>
        <dbReference type="ARBA" id="ARBA00023136"/>
    </source>
</evidence>
<evidence type="ECO:0000256" key="6">
    <source>
        <dbReference type="RuleBase" id="RU363053"/>
    </source>
</evidence>
<evidence type="ECO:0000256" key="3">
    <source>
        <dbReference type="ARBA" id="ARBA00022692"/>
    </source>
</evidence>
<accession>A0ABR3FV36</accession>
<keyword evidence="4 6" id="KW-1133">Transmembrane helix</keyword>
<keyword evidence="3 6" id="KW-0812">Transmembrane</keyword>
<dbReference type="PANTHER" id="PTHR11266">
    <property type="entry name" value="PEROXISOMAL MEMBRANE PROTEIN 2, PXMP2 MPV17"/>
    <property type="match status" value="1"/>
</dbReference>
<comment type="subcellular location">
    <subcellularLocation>
        <location evidence="1">Membrane</location>
        <topology evidence="1">Multi-pass membrane protein</topology>
    </subcellularLocation>
</comment>
<feature type="transmembrane region" description="Helical" evidence="6">
    <location>
        <begin position="176"/>
        <end position="194"/>
    </location>
</feature>
<feature type="transmembrane region" description="Helical" evidence="6">
    <location>
        <begin position="151"/>
        <end position="170"/>
    </location>
</feature>
<comment type="similarity">
    <text evidence="2 6">Belongs to the peroxisomal membrane protein PXMP2/4 family.</text>
</comment>
<evidence type="ECO:0000313" key="8">
    <source>
        <dbReference type="Proteomes" id="UP001465976"/>
    </source>
</evidence>
<feature type="transmembrane region" description="Helical" evidence="6">
    <location>
        <begin position="77"/>
        <end position="96"/>
    </location>
</feature>
<evidence type="ECO:0000313" key="7">
    <source>
        <dbReference type="EMBL" id="KAL0579375.1"/>
    </source>
</evidence>
<dbReference type="EMBL" id="JBAHYK010000062">
    <property type="protein sequence ID" value="KAL0579375.1"/>
    <property type="molecule type" value="Genomic_DNA"/>
</dbReference>
<proteinExistence type="inferred from homology"/>
<reference evidence="7 8" key="1">
    <citation type="submission" date="2024-02" db="EMBL/GenBank/DDBJ databases">
        <title>A draft genome for the cacao thread blight pathogen Marasmius crinis-equi.</title>
        <authorList>
            <person name="Cohen S.P."/>
            <person name="Baruah I.K."/>
            <person name="Amoako-Attah I."/>
            <person name="Bukari Y."/>
            <person name="Meinhardt L.W."/>
            <person name="Bailey B.A."/>
        </authorList>
    </citation>
    <scope>NUCLEOTIDE SEQUENCE [LARGE SCALE GENOMIC DNA]</scope>
    <source>
        <strain evidence="7 8">GH-76</strain>
    </source>
</reference>
<feature type="transmembrane region" description="Helical" evidence="6">
    <location>
        <begin position="116"/>
        <end position="139"/>
    </location>
</feature>
<sequence length="208" mass="23117">MSQVTTKGPNPLLLKYLDQLSRHPLRTKAITTGILCFIQEVLANHIARAPVRRPAKDASVTQHLLARARIDSRAFKLGLYGFLVSAPLGHFLVGLLQKVFAGKTGTKAKVGQILASNLFVAPIQASAYLASMAIISGATSLEEIKQTIKRGFFSVVRVTWVVSPLSMTFAQNYLPPHLWVPFFNAVQFIIGTYFNTRVKKLKRRELRD</sequence>
<comment type="caution">
    <text evidence="7">The sequence shown here is derived from an EMBL/GenBank/DDBJ whole genome shotgun (WGS) entry which is preliminary data.</text>
</comment>
<dbReference type="InterPro" id="IPR007248">
    <property type="entry name" value="Mpv17_PMP22"/>
</dbReference>
<keyword evidence="8" id="KW-1185">Reference proteome</keyword>
<protein>
    <submittedName>
        <fullName evidence="7">Uncharacterized protein</fullName>
    </submittedName>
</protein>
<dbReference type="Pfam" id="PF04117">
    <property type="entry name" value="Mpv17_PMP22"/>
    <property type="match status" value="1"/>
</dbReference>
<dbReference type="PANTHER" id="PTHR11266:SF93">
    <property type="entry name" value="INTEGRAL MEMBRANE PROTEIN 25D9-6"/>
    <property type="match status" value="1"/>
</dbReference>
<evidence type="ECO:0000256" key="1">
    <source>
        <dbReference type="ARBA" id="ARBA00004141"/>
    </source>
</evidence>
<gene>
    <name evidence="7" type="ORF">V5O48_002651</name>
</gene>
<evidence type="ECO:0000256" key="2">
    <source>
        <dbReference type="ARBA" id="ARBA00006824"/>
    </source>
</evidence>
<keyword evidence="5 6" id="KW-0472">Membrane</keyword>
<organism evidence="7 8">
    <name type="scientific">Marasmius crinis-equi</name>
    <dbReference type="NCBI Taxonomy" id="585013"/>
    <lineage>
        <taxon>Eukaryota</taxon>
        <taxon>Fungi</taxon>
        <taxon>Dikarya</taxon>
        <taxon>Basidiomycota</taxon>
        <taxon>Agaricomycotina</taxon>
        <taxon>Agaricomycetes</taxon>
        <taxon>Agaricomycetidae</taxon>
        <taxon>Agaricales</taxon>
        <taxon>Marasmiineae</taxon>
        <taxon>Marasmiaceae</taxon>
        <taxon>Marasmius</taxon>
    </lineage>
</organism>
<evidence type="ECO:0000256" key="4">
    <source>
        <dbReference type="ARBA" id="ARBA00022989"/>
    </source>
</evidence>
<dbReference type="Proteomes" id="UP001465976">
    <property type="component" value="Unassembled WGS sequence"/>
</dbReference>
<name>A0ABR3FV36_9AGAR</name>